<feature type="transmembrane region" description="Helical" evidence="8">
    <location>
        <begin position="355"/>
        <end position="379"/>
    </location>
</feature>
<dbReference type="InterPro" id="IPR038731">
    <property type="entry name" value="RgtA/B/C-like"/>
</dbReference>
<name>A0ABR9VNV8_9SYNC</name>
<sequence>MAMSRPNLRKLMANLGQKLQRWPLEAWSSVVLVMIPIALLFSWGLDFHSLRRGEETNLVESAHYWWTTLQNYGFTPTSLFDNLGRSPLPIWLISLSQIIFGQGLWGDRLLGALLNGASLPLLYWLGKELYGRRWPALLTVVVYGTAPTVVYWARVASINSFILPLTIACLASALFCRRDLRGALPLGLILSALALTNLPTAIVLLATSLLFLYWDTPRLKSSVLFWTGFILGLMPAIAWWLGHSSLPSSADLLTSLDFISGSPWPTKLRGWFWLLASAPGLIFALHAFPQAQQALHWSWARFLVCQAGAYSMLVIISPWSSPSLVMPLLVVLAVAAGLTLAEVRQESITLVYPPWWRRFFLILGGCAGLGAMAVYNAYGRGNLTTWTAQDGVLTILVLVLLALTLAMTSLLLDRQRPEFINVLFWGLFVCLFLIIYTPLSYLPPRSLPDVIVSTVSTTNQLPAGL</sequence>
<evidence type="ECO:0000256" key="4">
    <source>
        <dbReference type="ARBA" id="ARBA00022679"/>
    </source>
</evidence>
<keyword evidence="2" id="KW-1003">Cell membrane</keyword>
<evidence type="ECO:0000259" key="9">
    <source>
        <dbReference type="Pfam" id="PF13231"/>
    </source>
</evidence>
<evidence type="ECO:0000256" key="3">
    <source>
        <dbReference type="ARBA" id="ARBA00022676"/>
    </source>
</evidence>
<keyword evidence="7 8" id="KW-0472">Membrane</keyword>
<protein>
    <submittedName>
        <fullName evidence="10">Glycosyltransferase family 39 protein</fullName>
    </submittedName>
</protein>
<dbReference type="Proteomes" id="UP000658720">
    <property type="component" value="Unassembled WGS sequence"/>
</dbReference>
<feature type="transmembrane region" description="Helical" evidence="8">
    <location>
        <begin position="300"/>
        <end position="319"/>
    </location>
</feature>
<evidence type="ECO:0000256" key="8">
    <source>
        <dbReference type="SAM" id="Phobius"/>
    </source>
</evidence>
<evidence type="ECO:0000313" key="10">
    <source>
        <dbReference type="EMBL" id="MBE9252746.1"/>
    </source>
</evidence>
<accession>A0ABR9VNV8</accession>
<keyword evidence="4" id="KW-0808">Transferase</keyword>
<evidence type="ECO:0000256" key="7">
    <source>
        <dbReference type="ARBA" id="ARBA00023136"/>
    </source>
</evidence>
<feature type="transmembrane region" description="Helical" evidence="8">
    <location>
        <begin position="160"/>
        <end position="180"/>
    </location>
</feature>
<feature type="transmembrane region" description="Helical" evidence="8">
    <location>
        <begin position="223"/>
        <end position="242"/>
    </location>
</feature>
<evidence type="ECO:0000256" key="1">
    <source>
        <dbReference type="ARBA" id="ARBA00004651"/>
    </source>
</evidence>
<comment type="caution">
    <text evidence="10">The sequence shown here is derived from an EMBL/GenBank/DDBJ whole genome shotgun (WGS) entry which is preliminary data.</text>
</comment>
<feature type="transmembrane region" description="Helical" evidence="8">
    <location>
        <begin position="134"/>
        <end position="153"/>
    </location>
</feature>
<reference evidence="10 11" key="1">
    <citation type="submission" date="2020-10" db="EMBL/GenBank/DDBJ databases">
        <authorList>
            <person name="Castelo-Branco R."/>
            <person name="Eusebio N."/>
            <person name="Adriana R."/>
            <person name="Vieira A."/>
            <person name="Brugerolle De Fraissinette N."/>
            <person name="Rezende De Castro R."/>
            <person name="Schneider M.P."/>
            <person name="Vasconcelos V."/>
            <person name="Leao P.N."/>
        </authorList>
    </citation>
    <scope>NUCLEOTIDE SEQUENCE [LARGE SCALE GENOMIC DNA]</scope>
    <source>
        <strain evidence="10 11">LEGE 00031</strain>
    </source>
</reference>
<evidence type="ECO:0000256" key="6">
    <source>
        <dbReference type="ARBA" id="ARBA00022989"/>
    </source>
</evidence>
<comment type="subcellular location">
    <subcellularLocation>
        <location evidence="1">Cell membrane</location>
        <topology evidence="1">Multi-pass membrane protein</topology>
    </subcellularLocation>
</comment>
<dbReference type="PANTHER" id="PTHR33908:SF3">
    <property type="entry name" value="UNDECAPRENYL PHOSPHATE-ALPHA-4-AMINO-4-DEOXY-L-ARABINOSE ARABINOSYL TRANSFERASE"/>
    <property type="match status" value="1"/>
</dbReference>
<evidence type="ECO:0000256" key="2">
    <source>
        <dbReference type="ARBA" id="ARBA00022475"/>
    </source>
</evidence>
<dbReference type="Pfam" id="PF13231">
    <property type="entry name" value="PMT_2"/>
    <property type="match status" value="1"/>
</dbReference>
<evidence type="ECO:0000313" key="11">
    <source>
        <dbReference type="Proteomes" id="UP000658720"/>
    </source>
</evidence>
<keyword evidence="11" id="KW-1185">Reference proteome</keyword>
<dbReference type="EMBL" id="JADEVV010000005">
    <property type="protein sequence ID" value="MBE9252746.1"/>
    <property type="molecule type" value="Genomic_DNA"/>
</dbReference>
<dbReference type="PANTHER" id="PTHR33908">
    <property type="entry name" value="MANNOSYLTRANSFERASE YKCB-RELATED"/>
    <property type="match status" value="1"/>
</dbReference>
<organism evidence="10 11">
    <name type="scientific">Synechocystis salina LEGE 00031</name>
    <dbReference type="NCBI Taxonomy" id="1828736"/>
    <lineage>
        <taxon>Bacteria</taxon>
        <taxon>Bacillati</taxon>
        <taxon>Cyanobacteriota</taxon>
        <taxon>Cyanophyceae</taxon>
        <taxon>Synechococcales</taxon>
        <taxon>Merismopediaceae</taxon>
        <taxon>Synechocystis</taxon>
    </lineage>
</organism>
<feature type="transmembrane region" description="Helical" evidence="8">
    <location>
        <begin position="270"/>
        <end position="288"/>
    </location>
</feature>
<feature type="transmembrane region" description="Helical" evidence="8">
    <location>
        <begin position="391"/>
        <end position="412"/>
    </location>
</feature>
<evidence type="ECO:0000256" key="5">
    <source>
        <dbReference type="ARBA" id="ARBA00022692"/>
    </source>
</evidence>
<feature type="transmembrane region" description="Helical" evidence="8">
    <location>
        <begin position="186"/>
        <end position="211"/>
    </location>
</feature>
<keyword evidence="6 8" id="KW-1133">Transmembrane helix</keyword>
<feature type="transmembrane region" description="Helical" evidence="8">
    <location>
        <begin position="419"/>
        <end position="439"/>
    </location>
</feature>
<proteinExistence type="predicted"/>
<feature type="domain" description="Glycosyltransferase RgtA/B/C/D-like" evidence="9">
    <location>
        <begin position="86"/>
        <end position="239"/>
    </location>
</feature>
<gene>
    <name evidence="10" type="ORF">IQ217_02530</name>
</gene>
<keyword evidence="5 8" id="KW-0812">Transmembrane</keyword>
<feature type="transmembrane region" description="Helical" evidence="8">
    <location>
        <begin position="26"/>
        <end position="45"/>
    </location>
</feature>
<keyword evidence="3" id="KW-0328">Glycosyltransferase</keyword>
<dbReference type="InterPro" id="IPR050297">
    <property type="entry name" value="LipidA_mod_glycosyltrf_83"/>
</dbReference>
<feature type="transmembrane region" description="Helical" evidence="8">
    <location>
        <begin position="325"/>
        <end position="343"/>
    </location>
</feature>